<dbReference type="InterPro" id="IPR011006">
    <property type="entry name" value="CheY-like_superfamily"/>
</dbReference>
<dbReference type="Pfam" id="PF00072">
    <property type="entry name" value="Response_reg"/>
    <property type="match status" value="1"/>
</dbReference>
<protein>
    <submittedName>
        <fullName evidence="4">DNA-binding response regulator</fullName>
    </submittedName>
</protein>
<dbReference type="Gene3D" id="3.40.50.2300">
    <property type="match status" value="1"/>
</dbReference>
<dbReference type="Gene3D" id="1.10.10.10">
    <property type="entry name" value="Winged helix-like DNA-binding domain superfamily/Winged helix DNA-binding domain"/>
    <property type="match status" value="1"/>
</dbReference>
<evidence type="ECO:0000256" key="2">
    <source>
        <dbReference type="ARBA" id="ARBA00023125"/>
    </source>
</evidence>
<reference evidence="4 5" key="1">
    <citation type="submission" date="2016-04" db="EMBL/GenBank/DDBJ databases">
        <title>Complete genome sequence of natural rubber-degrading, novel Gram-negative bacterium, Rhizobacter gummiphilus strain NS21.</title>
        <authorList>
            <person name="Tabata M."/>
            <person name="Kasai D."/>
            <person name="Fukuda M."/>
        </authorList>
    </citation>
    <scope>NUCLEOTIDE SEQUENCE [LARGE SCALE GENOMIC DNA]</scope>
    <source>
        <strain evidence="4 5">NS21</strain>
    </source>
</reference>
<dbReference type="SMART" id="SM00448">
    <property type="entry name" value="REC"/>
    <property type="match status" value="1"/>
</dbReference>
<evidence type="ECO:0000256" key="3">
    <source>
        <dbReference type="ARBA" id="ARBA00023163"/>
    </source>
</evidence>
<dbReference type="Pfam" id="PF00196">
    <property type="entry name" value="GerE"/>
    <property type="match status" value="1"/>
</dbReference>
<dbReference type="PANTHER" id="PTHR44688:SF16">
    <property type="entry name" value="DNA-BINDING TRANSCRIPTIONAL ACTIVATOR DEVR_DOSR"/>
    <property type="match status" value="1"/>
</dbReference>
<dbReference type="KEGG" id="rgu:A4W93_21055"/>
<dbReference type="Proteomes" id="UP000193427">
    <property type="component" value="Chromosome"/>
</dbReference>
<keyword evidence="5" id="KW-1185">Reference proteome</keyword>
<dbReference type="InterPro" id="IPR036388">
    <property type="entry name" value="WH-like_DNA-bd_sf"/>
</dbReference>
<dbReference type="PANTHER" id="PTHR44688">
    <property type="entry name" value="DNA-BINDING TRANSCRIPTIONAL ACTIVATOR DEVR_DOSR"/>
    <property type="match status" value="1"/>
</dbReference>
<dbReference type="CDD" id="cd06170">
    <property type="entry name" value="LuxR_C_like"/>
    <property type="match status" value="1"/>
</dbReference>
<dbReference type="SUPFAM" id="SSF46894">
    <property type="entry name" value="C-terminal effector domain of the bipartite response regulators"/>
    <property type="match status" value="1"/>
</dbReference>
<name>A0A1W6LD82_9BURK</name>
<dbReference type="InterPro" id="IPR000792">
    <property type="entry name" value="Tscrpt_reg_LuxR_C"/>
</dbReference>
<organism evidence="4 5">
    <name type="scientific">Piscinibacter gummiphilus</name>
    <dbReference type="NCBI Taxonomy" id="946333"/>
    <lineage>
        <taxon>Bacteria</taxon>
        <taxon>Pseudomonadati</taxon>
        <taxon>Pseudomonadota</taxon>
        <taxon>Betaproteobacteria</taxon>
        <taxon>Burkholderiales</taxon>
        <taxon>Sphaerotilaceae</taxon>
        <taxon>Piscinibacter</taxon>
    </lineage>
</organism>
<dbReference type="SMART" id="SM00421">
    <property type="entry name" value="HTH_LUXR"/>
    <property type="match status" value="1"/>
</dbReference>
<dbReference type="InterPro" id="IPR016032">
    <property type="entry name" value="Sig_transdc_resp-reg_C-effctor"/>
</dbReference>
<dbReference type="InterPro" id="IPR001789">
    <property type="entry name" value="Sig_transdc_resp-reg_receiver"/>
</dbReference>
<keyword evidence="3" id="KW-0804">Transcription</keyword>
<dbReference type="GO" id="GO:0006355">
    <property type="term" value="P:regulation of DNA-templated transcription"/>
    <property type="evidence" value="ECO:0007669"/>
    <property type="project" value="InterPro"/>
</dbReference>
<accession>A0A1W6LD82</accession>
<dbReference type="GO" id="GO:0000160">
    <property type="term" value="P:phosphorelay signal transduction system"/>
    <property type="evidence" value="ECO:0007669"/>
    <property type="project" value="InterPro"/>
</dbReference>
<dbReference type="EMBL" id="CP015118">
    <property type="protein sequence ID" value="ARN22186.1"/>
    <property type="molecule type" value="Genomic_DNA"/>
</dbReference>
<keyword evidence="2 4" id="KW-0238">DNA-binding</keyword>
<gene>
    <name evidence="4" type="ORF">A4W93_21055</name>
</gene>
<evidence type="ECO:0000313" key="5">
    <source>
        <dbReference type="Proteomes" id="UP000193427"/>
    </source>
</evidence>
<evidence type="ECO:0000256" key="1">
    <source>
        <dbReference type="ARBA" id="ARBA00023015"/>
    </source>
</evidence>
<keyword evidence="1" id="KW-0805">Transcription regulation</keyword>
<proteinExistence type="predicted"/>
<evidence type="ECO:0000313" key="4">
    <source>
        <dbReference type="EMBL" id="ARN22186.1"/>
    </source>
</evidence>
<dbReference type="AlphaFoldDB" id="A0A1W6LD82"/>
<dbReference type="PROSITE" id="PS50043">
    <property type="entry name" value="HTH_LUXR_2"/>
    <property type="match status" value="1"/>
</dbReference>
<sequence length="213" mass="22729">MNETRPVVHVVDDDASFLSATSRLLRASGYCVKTFAGAAEFLARDEADAEGCVVADLRMPGVDGLQLQNALAGSANPIPILFLTGNADIESSVRAMRGGAEDFLEKRAPKEALLAAVGRALARDGEARAARAKHRALKDRFDSLTARELEVLEQVLLGRLNKQIGGDLDISERTVKLHRAKIMTKIGVRSVPALTLAAQEAGVTSLSPFPKGQ</sequence>
<dbReference type="PRINTS" id="PR00038">
    <property type="entry name" value="HTHLUXR"/>
</dbReference>
<dbReference type="GO" id="GO:0003677">
    <property type="term" value="F:DNA binding"/>
    <property type="evidence" value="ECO:0007669"/>
    <property type="project" value="UniProtKB-KW"/>
</dbReference>
<dbReference type="OrthoDB" id="9802186at2"/>
<dbReference type="PROSITE" id="PS50110">
    <property type="entry name" value="RESPONSE_REGULATORY"/>
    <property type="match status" value="1"/>
</dbReference>
<dbReference type="SUPFAM" id="SSF52172">
    <property type="entry name" value="CheY-like"/>
    <property type="match status" value="1"/>
</dbReference>
<dbReference type="STRING" id="946333.A4W93_21055"/>
<dbReference type="RefSeq" id="WP_085752484.1">
    <property type="nucleotide sequence ID" value="NZ_BSPR01000006.1"/>
</dbReference>